<reference evidence="9" key="1">
    <citation type="journal article" date="2019" name="Int. J. Syst. Evol. Microbiol.">
        <title>The Global Catalogue of Microorganisms (GCM) 10K type strain sequencing project: providing services to taxonomists for standard genome sequencing and annotation.</title>
        <authorList>
            <consortium name="The Broad Institute Genomics Platform"/>
            <consortium name="The Broad Institute Genome Sequencing Center for Infectious Disease"/>
            <person name="Wu L."/>
            <person name="Ma J."/>
        </authorList>
    </citation>
    <scope>NUCLEOTIDE SEQUENCE [LARGE SCALE GENOMIC DNA]</scope>
    <source>
        <strain evidence="9">JCM 9377</strain>
    </source>
</reference>
<organism evidence="8 9">
    <name type="scientific">Actinocorallia longicatena</name>
    <dbReference type="NCBI Taxonomy" id="111803"/>
    <lineage>
        <taxon>Bacteria</taxon>
        <taxon>Bacillati</taxon>
        <taxon>Actinomycetota</taxon>
        <taxon>Actinomycetes</taxon>
        <taxon>Streptosporangiales</taxon>
        <taxon>Thermomonosporaceae</taxon>
        <taxon>Actinocorallia</taxon>
    </lineage>
</organism>
<feature type="domain" description="RDD" evidence="7">
    <location>
        <begin position="20"/>
        <end position="147"/>
    </location>
</feature>
<comment type="subcellular location">
    <subcellularLocation>
        <location evidence="1">Membrane</location>
        <topology evidence="1">Multi-pass membrane protein</topology>
    </subcellularLocation>
</comment>
<evidence type="ECO:0000256" key="3">
    <source>
        <dbReference type="ARBA" id="ARBA00022989"/>
    </source>
</evidence>
<sequence length="308" mass="33419">MTVPGDLVTGEAVALDIRPARLASRASALAIDLLIMASLSAMLGQLVQIIALYADEAVVAGVAILVTVAVFVGYPATMETLTRGRTVGKMAMGTRTVSVDGGPVLFRQALMRALAGVVEFLMFTGAPALLCSLFNRQGRRLGDLFAGTLVIQDRTPSLASYSPVAQMPMHLVPWAQSLELSRITDDLALSGRQYLQRFWELLPEVRDELGWELMRSFGPLLTPPPPPGARPEVVISAVLAERRRRESVRLSAQRHRREEHLRRIGQHVPADPPPPPVFQQRGPAFQAGLLPPPQFYGPPPAGSAPYGR</sequence>
<protein>
    <submittedName>
        <fullName evidence="8">RDD family protein</fullName>
    </submittedName>
</protein>
<feature type="region of interest" description="Disordered" evidence="5">
    <location>
        <begin position="246"/>
        <end position="308"/>
    </location>
</feature>
<feature type="transmembrane region" description="Helical" evidence="6">
    <location>
        <begin position="113"/>
        <end position="135"/>
    </location>
</feature>
<proteinExistence type="predicted"/>
<evidence type="ECO:0000256" key="4">
    <source>
        <dbReference type="ARBA" id="ARBA00023136"/>
    </source>
</evidence>
<dbReference type="Proteomes" id="UP001501237">
    <property type="component" value="Unassembled WGS sequence"/>
</dbReference>
<dbReference type="PANTHER" id="PTHR38480">
    <property type="entry name" value="SLR0254 PROTEIN"/>
    <property type="match status" value="1"/>
</dbReference>
<evidence type="ECO:0000256" key="1">
    <source>
        <dbReference type="ARBA" id="ARBA00004141"/>
    </source>
</evidence>
<keyword evidence="3 6" id="KW-1133">Transmembrane helix</keyword>
<feature type="transmembrane region" description="Helical" evidence="6">
    <location>
        <begin position="28"/>
        <end position="51"/>
    </location>
</feature>
<evidence type="ECO:0000256" key="6">
    <source>
        <dbReference type="SAM" id="Phobius"/>
    </source>
</evidence>
<dbReference type="EMBL" id="BAAAUV010000040">
    <property type="protein sequence ID" value="GAA3240134.1"/>
    <property type="molecule type" value="Genomic_DNA"/>
</dbReference>
<name>A0ABP6QMZ2_9ACTN</name>
<comment type="caution">
    <text evidence="8">The sequence shown here is derived from an EMBL/GenBank/DDBJ whole genome shotgun (WGS) entry which is preliminary data.</text>
</comment>
<evidence type="ECO:0000313" key="9">
    <source>
        <dbReference type="Proteomes" id="UP001501237"/>
    </source>
</evidence>
<keyword evidence="9" id="KW-1185">Reference proteome</keyword>
<feature type="transmembrane region" description="Helical" evidence="6">
    <location>
        <begin position="57"/>
        <end position="76"/>
    </location>
</feature>
<dbReference type="InterPro" id="IPR010432">
    <property type="entry name" value="RDD"/>
</dbReference>
<feature type="compositionally biased region" description="Pro residues" evidence="5">
    <location>
        <begin position="290"/>
        <end position="302"/>
    </location>
</feature>
<dbReference type="RefSeq" id="WP_344838824.1">
    <property type="nucleotide sequence ID" value="NZ_BAAAUV010000040.1"/>
</dbReference>
<keyword evidence="2 6" id="KW-0812">Transmembrane</keyword>
<dbReference type="Pfam" id="PF06271">
    <property type="entry name" value="RDD"/>
    <property type="match status" value="1"/>
</dbReference>
<dbReference type="PANTHER" id="PTHR38480:SF1">
    <property type="entry name" value="SLR0254 PROTEIN"/>
    <property type="match status" value="1"/>
</dbReference>
<evidence type="ECO:0000256" key="2">
    <source>
        <dbReference type="ARBA" id="ARBA00022692"/>
    </source>
</evidence>
<keyword evidence="4 6" id="KW-0472">Membrane</keyword>
<evidence type="ECO:0000259" key="7">
    <source>
        <dbReference type="Pfam" id="PF06271"/>
    </source>
</evidence>
<accession>A0ABP6QMZ2</accession>
<evidence type="ECO:0000256" key="5">
    <source>
        <dbReference type="SAM" id="MobiDB-lite"/>
    </source>
</evidence>
<evidence type="ECO:0000313" key="8">
    <source>
        <dbReference type="EMBL" id="GAA3240134.1"/>
    </source>
</evidence>
<gene>
    <name evidence="8" type="ORF">GCM10010468_76660</name>
</gene>